<evidence type="ECO:0000256" key="1">
    <source>
        <dbReference type="PROSITE-ProRule" id="PRU00723"/>
    </source>
</evidence>
<keyword evidence="5" id="KW-1185">Reference proteome</keyword>
<dbReference type="InterPro" id="IPR000571">
    <property type="entry name" value="Znf_CCCH"/>
</dbReference>
<keyword evidence="1" id="KW-0862">Zinc</keyword>
<feature type="domain" description="C3H1-type" evidence="3">
    <location>
        <begin position="321"/>
        <end position="348"/>
    </location>
</feature>
<feature type="zinc finger region" description="C3H1-type" evidence="1">
    <location>
        <begin position="321"/>
        <end position="348"/>
    </location>
</feature>
<dbReference type="Pfam" id="PF25540">
    <property type="entry name" value="DUF7923"/>
    <property type="match status" value="1"/>
</dbReference>
<accession>A0A5C3NDP0</accession>
<evidence type="ECO:0000259" key="3">
    <source>
        <dbReference type="PROSITE" id="PS50103"/>
    </source>
</evidence>
<dbReference type="Proteomes" id="UP000305948">
    <property type="component" value="Unassembled WGS sequence"/>
</dbReference>
<name>A0A5C3NDP0_9AGAM</name>
<keyword evidence="1" id="KW-0863">Zinc-finger</keyword>
<gene>
    <name evidence="4" type="ORF">OE88DRAFT_1652315</name>
</gene>
<keyword evidence="1" id="KW-0479">Metal-binding</keyword>
<evidence type="ECO:0000313" key="5">
    <source>
        <dbReference type="Proteomes" id="UP000305948"/>
    </source>
</evidence>
<sequence length="413" mass="45379">MASPSSVEATKQLWDETLTRLLNLSTATITRNTELEARLNEVEVELSVWKQAHSAALDAAERDKKICLLQVATLNSQIASLQALNTQSPLILCIIDGDRNIFVESLINQGLHGGRQAAQQLTKGVAEYIQEQDLPVGNAVVFSVVVFFNKKSLLDTLVGHGICTQETFDSFLLGFSQASPRFWIVDVGPGKEAVHGKIKDYLQTYGRFPQTLRIIFGGGNEDGYMPTLSAMENEQLLGKVVILHSHDDLAPEIRSLNLPNLWIDGLFMDNKFVSKKPGPIPLDGRWSITTNGGLMSPRSPPASSLSQGDGKFIDPTKPLHKQSPPPCNEYYLMSCSKGGSCKYSHDYILTPEQLVALARNAKKAPCNYLKNGLVCPHGDGCCWGHRCPNGPSCFHLSKSKCWFKGDAMHLLVD</sequence>
<feature type="region of interest" description="Disordered" evidence="2">
    <location>
        <begin position="291"/>
        <end position="322"/>
    </location>
</feature>
<dbReference type="STRING" id="5364.A0A5C3NDP0"/>
<dbReference type="InterPro" id="IPR057683">
    <property type="entry name" value="DUF7923"/>
</dbReference>
<reference evidence="4 5" key="1">
    <citation type="journal article" date="2019" name="Nat. Ecol. Evol.">
        <title>Megaphylogeny resolves global patterns of mushroom evolution.</title>
        <authorList>
            <person name="Varga T."/>
            <person name="Krizsan K."/>
            <person name="Foldi C."/>
            <person name="Dima B."/>
            <person name="Sanchez-Garcia M."/>
            <person name="Sanchez-Ramirez S."/>
            <person name="Szollosi G.J."/>
            <person name="Szarkandi J.G."/>
            <person name="Papp V."/>
            <person name="Albert L."/>
            <person name="Andreopoulos W."/>
            <person name="Angelini C."/>
            <person name="Antonin V."/>
            <person name="Barry K.W."/>
            <person name="Bougher N.L."/>
            <person name="Buchanan P."/>
            <person name="Buyck B."/>
            <person name="Bense V."/>
            <person name="Catcheside P."/>
            <person name="Chovatia M."/>
            <person name="Cooper J."/>
            <person name="Damon W."/>
            <person name="Desjardin D."/>
            <person name="Finy P."/>
            <person name="Geml J."/>
            <person name="Haridas S."/>
            <person name="Hughes K."/>
            <person name="Justo A."/>
            <person name="Karasinski D."/>
            <person name="Kautmanova I."/>
            <person name="Kiss B."/>
            <person name="Kocsube S."/>
            <person name="Kotiranta H."/>
            <person name="LaButti K.M."/>
            <person name="Lechner B.E."/>
            <person name="Liimatainen K."/>
            <person name="Lipzen A."/>
            <person name="Lukacs Z."/>
            <person name="Mihaltcheva S."/>
            <person name="Morgado L.N."/>
            <person name="Niskanen T."/>
            <person name="Noordeloos M.E."/>
            <person name="Ohm R.A."/>
            <person name="Ortiz-Santana B."/>
            <person name="Ovrebo C."/>
            <person name="Racz N."/>
            <person name="Riley R."/>
            <person name="Savchenko A."/>
            <person name="Shiryaev A."/>
            <person name="Soop K."/>
            <person name="Spirin V."/>
            <person name="Szebenyi C."/>
            <person name="Tomsovsky M."/>
            <person name="Tulloss R.E."/>
            <person name="Uehling J."/>
            <person name="Grigoriev I.V."/>
            <person name="Vagvolgyi C."/>
            <person name="Papp T."/>
            <person name="Martin F.M."/>
            <person name="Miettinen O."/>
            <person name="Hibbett D.S."/>
            <person name="Nagy L.G."/>
        </authorList>
    </citation>
    <scope>NUCLEOTIDE SEQUENCE [LARGE SCALE GENOMIC DNA]</scope>
    <source>
        <strain evidence="4 5">OMC1185</strain>
    </source>
</reference>
<dbReference type="GO" id="GO:0008270">
    <property type="term" value="F:zinc ion binding"/>
    <property type="evidence" value="ECO:0007669"/>
    <property type="project" value="UniProtKB-KW"/>
</dbReference>
<dbReference type="EMBL" id="ML213504">
    <property type="protein sequence ID" value="TFK55824.1"/>
    <property type="molecule type" value="Genomic_DNA"/>
</dbReference>
<dbReference type="PANTHER" id="PTHR37543:SF1">
    <property type="entry name" value="CCCH ZINC FINGER DNA BINDING PROTEIN (AFU_ORTHOLOGUE AFUA_5G12760)"/>
    <property type="match status" value="1"/>
</dbReference>
<evidence type="ECO:0000313" key="4">
    <source>
        <dbReference type="EMBL" id="TFK55824.1"/>
    </source>
</evidence>
<dbReference type="PANTHER" id="PTHR37543">
    <property type="entry name" value="CCCH ZINC FINGER DNA BINDING PROTEIN (AFU_ORTHOLOGUE AFUA_5G12760)"/>
    <property type="match status" value="1"/>
</dbReference>
<proteinExistence type="predicted"/>
<organism evidence="4 5">
    <name type="scientific">Heliocybe sulcata</name>
    <dbReference type="NCBI Taxonomy" id="5364"/>
    <lineage>
        <taxon>Eukaryota</taxon>
        <taxon>Fungi</taxon>
        <taxon>Dikarya</taxon>
        <taxon>Basidiomycota</taxon>
        <taxon>Agaricomycotina</taxon>
        <taxon>Agaricomycetes</taxon>
        <taxon>Gloeophyllales</taxon>
        <taxon>Gloeophyllaceae</taxon>
        <taxon>Heliocybe</taxon>
    </lineage>
</organism>
<protein>
    <recommendedName>
        <fullName evidence="3">C3H1-type domain-containing protein</fullName>
    </recommendedName>
</protein>
<dbReference type="OrthoDB" id="2270193at2759"/>
<evidence type="ECO:0000256" key="2">
    <source>
        <dbReference type="SAM" id="MobiDB-lite"/>
    </source>
</evidence>
<dbReference type="AlphaFoldDB" id="A0A5C3NDP0"/>
<dbReference type="PROSITE" id="PS50103">
    <property type="entry name" value="ZF_C3H1"/>
    <property type="match status" value="1"/>
</dbReference>